<dbReference type="AlphaFoldDB" id="A0A838ADU7"/>
<dbReference type="PANTHER" id="PTHR43861">
    <property type="entry name" value="TRANS-ACONITATE 2-METHYLTRANSFERASE-RELATED"/>
    <property type="match status" value="1"/>
</dbReference>
<dbReference type="Proteomes" id="UP000582974">
    <property type="component" value="Unassembled WGS sequence"/>
</dbReference>
<evidence type="ECO:0000256" key="1">
    <source>
        <dbReference type="ARBA" id="ARBA00022679"/>
    </source>
</evidence>
<dbReference type="SUPFAM" id="SSF53335">
    <property type="entry name" value="S-adenosyl-L-methionine-dependent methyltransferases"/>
    <property type="match status" value="1"/>
</dbReference>
<dbReference type="GO" id="GO:0032259">
    <property type="term" value="P:methylation"/>
    <property type="evidence" value="ECO:0007669"/>
    <property type="project" value="UniProtKB-KW"/>
</dbReference>
<feature type="domain" description="Methyltransferase" evidence="2">
    <location>
        <begin position="62"/>
        <end position="156"/>
    </location>
</feature>
<evidence type="ECO:0000259" key="2">
    <source>
        <dbReference type="Pfam" id="PF13649"/>
    </source>
</evidence>
<gene>
    <name evidence="3" type="ORF">H0B56_18215</name>
</gene>
<dbReference type="Pfam" id="PF13649">
    <property type="entry name" value="Methyltransf_25"/>
    <property type="match status" value="1"/>
</dbReference>
<dbReference type="Gene3D" id="3.40.50.150">
    <property type="entry name" value="Vaccinia Virus protein VP39"/>
    <property type="match status" value="1"/>
</dbReference>
<keyword evidence="4" id="KW-1185">Reference proteome</keyword>
<dbReference type="CDD" id="cd02440">
    <property type="entry name" value="AdoMet_MTases"/>
    <property type="match status" value="1"/>
</dbReference>
<dbReference type="PANTHER" id="PTHR43861:SF3">
    <property type="entry name" value="PUTATIVE (AFU_ORTHOLOGUE AFUA_2G14390)-RELATED"/>
    <property type="match status" value="1"/>
</dbReference>
<dbReference type="EMBL" id="JACCKD010000007">
    <property type="protein sequence ID" value="MBA0127484.1"/>
    <property type="molecule type" value="Genomic_DNA"/>
</dbReference>
<proteinExistence type="predicted"/>
<name>A0A838ADU7_9PSEU</name>
<evidence type="ECO:0000313" key="4">
    <source>
        <dbReference type="Proteomes" id="UP000582974"/>
    </source>
</evidence>
<keyword evidence="1 3" id="KW-0808">Transferase</keyword>
<organism evidence="3 4">
    <name type="scientific">Haloechinothrix aidingensis</name>
    <dbReference type="NCBI Taxonomy" id="2752311"/>
    <lineage>
        <taxon>Bacteria</taxon>
        <taxon>Bacillati</taxon>
        <taxon>Actinomycetota</taxon>
        <taxon>Actinomycetes</taxon>
        <taxon>Pseudonocardiales</taxon>
        <taxon>Pseudonocardiaceae</taxon>
        <taxon>Haloechinothrix</taxon>
    </lineage>
</organism>
<sequence>MPDRERGWSSRRPDRQKGVVVSEQFDQAFWEERYRGRTVACGTQPNPQLVAEAAELVPGSALDAGCGEGADAVWLASRGWQVTAVDIAATALCHAREHAETFGFEVTSRIDWVQADLTSWTPAEECFDLVSTHYVHATASRGALFDRLAASVVPGGTLLIVGHHPSDPTTGSHAATPDVHFTAEEIVAELDPGRWDIVVAETRTRSATGHDGHETIIRDAVLRARKRHRDQWPSG</sequence>
<evidence type="ECO:0000313" key="3">
    <source>
        <dbReference type="EMBL" id="MBA0127484.1"/>
    </source>
</evidence>
<accession>A0A838ADU7</accession>
<dbReference type="InterPro" id="IPR041698">
    <property type="entry name" value="Methyltransf_25"/>
</dbReference>
<dbReference type="GO" id="GO:0008168">
    <property type="term" value="F:methyltransferase activity"/>
    <property type="evidence" value="ECO:0007669"/>
    <property type="project" value="UniProtKB-KW"/>
</dbReference>
<keyword evidence="3" id="KW-0489">Methyltransferase</keyword>
<reference evidence="3 4" key="1">
    <citation type="submission" date="2020-07" db="EMBL/GenBank/DDBJ databases">
        <title>Genome of Haloechinothrix sp.</title>
        <authorList>
            <person name="Tang S.-K."/>
            <person name="Yang L."/>
            <person name="Zhu W.-Y."/>
        </authorList>
    </citation>
    <scope>NUCLEOTIDE SEQUENCE [LARGE SCALE GENOMIC DNA]</scope>
    <source>
        <strain evidence="3 4">YIM 98757</strain>
    </source>
</reference>
<comment type="caution">
    <text evidence="3">The sequence shown here is derived from an EMBL/GenBank/DDBJ whole genome shotgun (WGS) entry which is preliminary data.</text>
</comment>
<dbReference type="InterPro" id="IPR029063">
    <property type="entry name" value="SAM-dependent_MTases_sf"/>
</dbReference>
<protein>
    <submittedName>
        <fullName evidence="3">Class I SAM-dependent methyltransferase</fullName>
    </submittedName>
</protein>